<dbReference type="RefSeq" id="WP_319954136.1">
    <property type="nucleotide sequence ID" value="NZ_JAXAVX010000004.1"/>
</dbReference>
<feature type="compositionally biased region" description="Low complexity" evidence="10">
    <location>
        <begin position="20"/>
        <end position="40"/>
    </location>
</feature>
<gene>
    <name evidence="11" type="ORF">SK069_10285</name>
</gene>
<comment type="cofactor">
    <cofactor evidence="1">
        <name>Co(2+)</name>
        <dbReference type="ChEBI" id="CHEBI:48828"/>
    </cofactor>
</comment>
<reference evidence="11 12" key="1">
    <citation type="submission" date="2023-11" db="EMBL/GenBank/DDBJ databases">
        <authorList>
            <person name="Xu M."/>
            <person name="Jiang T."/>
        </authorList>
    </citation>
    <scope>NUCLEOTIDE SEQUENCE [LARGE SCALE GENOMIC DNA]</scope>
    <source>
        <strain evidence="11 12">SD</strain>
    </source>
</reference>
<organism evidence="11 12">
    <name type="scientific">Patulibacter brassicae</name>
    <dbReference type="NCBI Taxonomy" id="1705717"/>
    <lineage>
        <taxon>Bacteria</taxon>
        <taxon>Bacillati</taxon>
        <taxon>Actinomycetota</taxon>
        <taxon>Thermoleophilia</taxon>
        <taxon>Solirubrobacterales</taxon>
        <taxon>Patulibacteraceae</taxon>
        <taxon>Patulibacter</taxon>
    </lineage>
</organism>
<name>A0ABU4VM04_9ACTN</name>
<evidence type="ECO:0000256" key="10">
    <source>
        <dbReference type="SAM" id="MobiDB-lite"/>
    </source>
</evidence>
<feature type="compositionally biased region" description="Acidic residues" evidence="10">
    <location>
        <begin position="1"/>
        <end position="12"/>
    </location>
</feature>
<protein>
    <submittedName>
        <fullName evidence="11">Aminopeptidase</fullName>
        <ecNumber evidence="11">3.4.11.-</ecNumber>
    </submittedName>
</protein>
<evidence type="ECO:0000256" key="3">
    <source>
        <dbReference type="ARBA" id="ARBA00001947"/>
    </source>
</evidence>
<feature type="region of interest" description="Disordered" evidence="10">
    <location>
        <begin position="1"/>
        <end position="50"/>
    </location>
</feature>
<dbReference type="InterPro" id="IPR052170">
    <property type="entry name" value="M29_Exopeptidase"/>
</dbReference>
<evidence type="ECO:0000313" key="12">
    <source>
        <dbReference type="Proteomes" id="UP001277761"/>
    </source>
</evidence>
<evidence type="ECO:0000313" key="11">
    <source>
        <dbReference type="EMBL" id="MDX8151981.1"/>
    </source>
</evidence>
<comment type="cofactor">
    <cofactor evidence="2">
        <name>Mg(2+)</name>
        <dbReference type="ChEBI" id="CHEBI:18420"/>
    </cofactor>
</comment>
<sequence>MASPEPPEDPMTDADPVPSADADLPADAEQPLAAAAAEEAAATEDVPDDELTDEELVVAELDPARFADLIVGYCLESDPGDQVLVRSTGLAAPLLLELQRALLEANAWPLLRVELPGQSEGFYRHARDRHLDGVSPLQLEEARQADASLSIQAPDDTRALTAIDPERLARAARGRHDARELTLQRRWSTTLWPTQALADQAGMSLRDLAAFVRRATFLDQRDPVRAWTALRDFQQRLIERLEGVRELRIEAPDTDLTLEVAGRTWANSDGRRNMPSGEVFTGPLESSASGTIRYSVPSSPAGVEVRDVRLTFQDGEVVDFRAAVGEDYLGRALRTDEGARRLGEVGIGTNFGIDRAIGVILFDEKIGGTVHTALGRSYPETGGVNVSALHWDLICDLRQGGRLWADGELLQESGRFVGF</sequence>
<dbReference type="InterPro" id="IPR000787">
    <property type="entry name" value="Peptidase_M29"/>
</dbReference>
<evidence type="ECO:0000256" key="8">
    <source>
        <dbReference type="ARBA" id="ARBA00022801"/>
    </source>
</evidence>
<accession>A0ABU4VM04</accession>
<comment type="caution">
    <text evidence="11">The sequence shown here is derived from an EMBL/GenBank/DDBJ whole genome shotgun (WGS) entry which is preliminary data.</text>
</comment>
<comment type="cofactor">
    <cofactor evidence="3">
        <name>Zn(2+)</name>
        <dbReference type="ChEBI" id="CHEBI:29105"/>
    </cofactor>
</comment>
<evidence type="ECO:0000256" key="2">
    <source>
        <dbReference type="ARBA" id="ARBA00001946"/>
    </source>
</evidence>
<dbReference type="Pfam" id="PF02073">
    <property type="entry name" value="Peptidase_M29"/>
    <property type="match status" value="1"/>
</dbReference>
<evidence type="ECO:0000256" key="7">
    <source>
        <dbReference type="ARBA" id="ARBA00022723"/>
    </source>
</evidence>
<evidence type="ECO:0000256" key="1">
    <source>
        <dbReference type="ARBA" id="ARBA00001941"/>
    </source>
</evidence>
<dbReference type="EC" id="3.4.11.-" evidence="11"/>
<evidence type="ECO:0000256" key="9">
    <source>
        <dbReference type="ARBA" id="ARBA00023049"/>
    </source>
</evidence>
<keyword evidence="5 11" id="KW-0031">Aminopeptidase</keyword>
<dbReference type="PANTHER" id="PTHR34448:SF1">
    <property type="entry name" value="BLL6088 PROTEIN"/>
    <property type="match status" value="1"/>
</dbReference>
<evidence type="ECO:0000256" key="4">
    <source>
        <dbReference type="ARBA" id="ARBA00008236"/>
    </source>
</evidence>
<keyword evidence="8 11" id="KW-0378">Hydrolase</keyword>
<keyword evidence="9" id="KW-0482">Metalloprotease</keyword>
<dbReference type="SUPFAM" id="SSF144052">
    <property type="entry name" value="Thermophilic metalloprotease-like"/>
    <property type="match status" value="1"/>
</dbReference>
<dbReference type="GO" id="GO:0004177">
    <property type="term" value="F:aminopeptidase activity"/>
    <property type="evidence" value="ECO:0007669"/>
    <property type="project" value="UniProtKB-KW"/>
</dbReference>
<keyword evidence="7" id="KW-0479">Metal-binding</keyword>
<keyword evidence="6" id="KW-0645">Protease</keyword>
<dbReference type="PANTHER" id="PTHR34448">
    <property type="entry name" value="AMINOPEPTIDASE"/>
    <property type="match status" value="1"/>
</dbReference>
<evidence type="ECO:0000256" key="6">
    <source>
        <dbReference type="ARBA" id="ARBA00022670"/>
    </source>
</evidence>
<feature type="compositionally biased region" description="Acidic residues" evidence="10">
    <location>
        <begin position="41"/>
        <end position="50"/>
    </location>
</feature>
<dbReference type="InterPro" id="IPR035097">
    <property type="entry name" value="M29_N-terminal"/>
</dbReference>
<evidence type="ECO:0000256" key="5">
    <source>
        <dbReference type="ARBA" id="ARBA00022438"/>
    </source>
</evidence>
<proteinExistence type="inferred from homology"/>
<comment type="similarity">
    <text evidence="4">Belongs to the peptidase M29 family.</text>
</comment>
<dbReference type="Proteomes" id="UP001277761">
    <property type="component" value="Unassembled WGS sequence"/>
</dbReference>
<dbReference type="Gene3D" id="3.40.1830.10">
    <property type="entry name" value="Thermophilic metalloprotease (M29)"/>
    <property type="match status" value="1"/>
</dbReference>
<dbReference type="PRINTS" id="PR00919">
    <property type="entry name" value="THERMOPTASE"/>
</dbReference>
<dbReference type="EMBL" id="JAXAVX010000004">
    <property type="protein sequence ID" value="MDX8151981.1"/>
    <property type="molecule type" value="Genomic_DNA"/>
</dbReference>
<keyword evidence="12" id="KW-1185">Reference proteome</keyword>